<reference evidence="1 2" key="1">
    <citation type="journal article" date="2020" name="Nat. Food">
        <title>A phased Vanilla planifolia genome enables genetic improvement of flavour and production.</title>
        <authorList>
            <person name="Hasing T."/>
            <person name="Tang H."/>
            <person name="Brym M."/>
            <person name="Khazi F."/>
            <person name="Huang T."/>
            <person name="Chambers A.H."/>
        </authorList>
    </citation>
    <scope>NUCLEOTIDE SEQUENCE [LARGE SCALE GENOMIC DNA]</scope>
    <source>
        <tissue evidence="1">Leaf</tissue>
    </source>
</reference>
<accession>A0A835QBQ7</accession>
<dbReference type="Proteomes" id="UP000639772">
    <property type="component" value="Chromosome 9"/>
</dbReference>
<comment type="caution">
    <text evidence="1">The sequence shown here is derived from an EMBL/GenBank/DDBJ whole genome shotgun (WGS) entry which is preliminary data.</text>
</comment>
<organism evidence="1 2">
    <name type="scientific">Vanilla planifolia</name>
    <name type="common">Vanilla</name>
    <dbReference type="NCBI Taxonomy" id="51239"/>
    <lineage>
        <taxon>Eukaryota</taxon>
        <taxon>Viridiplantae</taxon>
        <taxon>Streptophyta</taxon>
        <taxon>Embryophyta</taxon>
        <taxon>Tracheophyta</taxon>
        <taxon>Spermatophyta</taxon>
        <taxon>Magnoliopsida</taxon>
        <taxon>Liliopsida</taxon>
        <taxon>Asparagales</taxon>
        <taxon>Orchidaceae</taxon>
        <taxon>Vanilloideae</taxon>
        <taxon>Vanilleae</taxon>
        <taxon>Vanilla</taxon>
    </lineage>
</organism>
<name>A0A835QBQ7_VANPL</name>
<evidence type="ECO:0000313" key="2">
    <source>
        <dbReference type="Proteomes" id="UP000639772"/>
    </source>
</evidence>
<dbReference type="EMBL" id="JADCNM010000009">
    <property type="protein sequence ID" value="KAG0468448.1"/>
    <property type="molecule type" value="Genomic_DNA"/>
</dbReference>
<proteinExistence type="predicted"/>
<sequence length="66" mass="7475">MGKTNDLFGNLKLINFFSNYKDSFNKLERSETNKPKEDAVKVGCLIQSLDTAPSRPKKEKPSRLDA</sequence>
<dbReference type="AlphaFoldDB" id="A0A835QBQ7"/>
<gene>
    <name evidence="1" type="ORF">HPP92_017776</name>
</gene>
<protein>
    <submittedName>
        <fullName evidence="1">Uncharacterized protein</fullName>
    </submittedName>
</protein>
<evidence type="ECO:0000313" key="1">
    <source>
        <dbReference type="EMBL" id="KAG0468448.1"/>
    </source>
</evidence>